<dbReference type="eggNOG" id="KOG1356">
    <property type="taxonomic scope" value="Eukaryota"/>
</dbReference>
<dbReference type="GO" id="GO:0031490">
    <property type="term" value="F:chromatin DNA binding"/>
    <property type="evidence" value="ECO:0007669"/>
    <property type="project" value="TreeGrafter"/>
</dbReference>
<reference evidence="12" key="1">
    <citation type="submission" date="2013-01" db="EMBL/GenBank/DDBJ databases">
        <title>Draft Genome Sequence of a Mulberry Tree, Morus notabilis C.K. Schneid.</title>
        <authorList>
            <person name="He N."/>
            <person name="Zhao S."/>
        </authorList>
    </citation>
    <scope>NUCLEOTIDE SEQUENCE</scope>
</reference>
<keyword evidence="5" id="KW-0862">Zinc</keyword>
<keyword evidence="11" id="KW-0808">Transferase</keyword>
<dbReference type="GO" id="GO:0008168">
    <property type="term" value="F:methyltransferase activity"/>
    <property type="evidence" value="ECO:0007669"/>
    <property type="project" value="UniProtKB-KW"/>
</dbReference>
<dbReference type="GO" id="GO:0032259">
    <property type="term" value="P:methylation"/>
    <property type="evidence" value="ECO:0007669"/>
    <property type="project" value="UniProtKB-KW"/>
</dbReference>
<comment type="caution">
    <text evidence="6">Lacks conserved residue(s) required for the propagation of feature annotation.</text>
</comment>
<comment type="similarity">
    <text evidence="2">Belongs to the JARID1 histone demethylase family.</text>
</comment>
<dbReference type="Gene3D" id="2.60.120.650">
    <property type="entry name" value="Cupin"/>
    <property type="match status" value="1"/>
</dbReference>
<keyword evidence="3" id="KW-0479">Metal-binding</keyword>
<accession>W9RP09</accession>
<sequence>MESPGDRRCKKNDGAKWRCSKTAAVNRSYCEDHVAQMEKRRKRIRREKEVTMSTKKTMATAKERRISASDGTDNEPSESESERILVSQLKKGKRLVRDRDKEEAKSRKSVKSDEEEGNSTEKDTKCNKRKENGSLMCHQCQRNDKSGVVHCAKCGRKRYCFECIERWYPGKRREEIQTSCPFCCGNCNCKACLREIPVFKPYSKEIDASAKLQRLKYLLYKALPVLRHIYRDQSSELDIEAKIKGSGVEVTENEVERIKLDKSERLYCDNCSTSIVGFFRSCTNPSCSYDLCLACCQELREDRQPGGNEAETSRQKFVERAHAQASDSEKVPSARKKRSGWEKQVNHDADDVCNEMYDHFPDWKANTDGSIPCPPKGRGGCGTALLELRRIYKAKWVKNLLETAEELTRNFQLQDINFLEGCSHCQPNASGEKKNIQSEVRLAAFRENGYDNFLYCPSAIDIDENDNEHFQMHWMKGEPVIVRNVLDKTSGLSWEPMVMWRAFRETGANVKFKEETRSVRAIDCLDWCEVEINIHQFFMGYLEGRMHKGGWPEMLKLKDWPSSTLFEERLPRHGAEFFAALPYGDYTDPKSGLLNLATRLPDDSLKPDLGPKTYIAYGFPKELGRGDSVTKLHCDMSDASAISLGLLEKEDKLERGEINHNTFKGKGEEKKEKSEKDNVNVMTHTTKVEIAPWQRKRIEEKQKKHAVDDLRELYGGHRNGLEAQQGRAQSSSDTLMGVLNVQDTLEVSGVLNVQDTLEVSCSEHGIHDLGSRDSTLNLRKNSLETSEDVVYGGAVWDIFRRQDVPKLIEYLEKHKKEFRHIDTLPINSVVHPIQDQTLFLNEIHKKQLKEEFSKNLFYLSSLRELQYYAVMSSMHNLFMQMWNPGRLSNTSSCIKVALDFVSPDNVEECIRLTDENRLLPKDHRAKEDKLEVRKITLYAVSWAAKEVKKLRTELKAVDLCEASLGKELRRVDVLDEQAEGKGGEDLAMEKKDLSSPEQDLANERQRRGERRIWQRRPSCWTHLLRRTKLELARVGRRRQWLPMGLDR</sequence>
<dbReference type="PROSITE" id="PS50089">
    <property type="entry name" value="ZF_RING_2"/>
    <property type="match status" value="1"/>
</dbReference>
<dbReference type="InterPro" id="IPR003347">
    <property type="entry name" value="JmjC_dom"/>
</dbReference>
<dbReference type="GO" id="GO:0000785">
    <property type="term" value="C:chromatin"/>
    <property type="evidence" value="ECO:0007669"/>
    <property type="project" value="TreeGrafter"/>
</dbReference>
<evidence type="ECO:0000259" key="9">
    <source>
        <dbReference type="PROSITE" id="PS51184"/>
    </source>
</evidence>
<evidence type="ECO:0000256" key="3">
    <source>
        <dbReference type="ARBA" id="ARBA00022723"/>
    </source>
</evidence>
<evidence type="ECO:0000256" key="4">
    <source>
        <dbReference type="ARBA" id="ARBA00023242"/>
    </source>
</evidence>
<dbReference type="PANTHER" id="PTHR12549:SF33">
    <property type="entry name" value="LYSINE-SPECIFIC DEMETHYLASE JMJ27"/>
    <property type="match status" value="1"/>
</dbReference>
<evidence type="ECO:0000256" key="6">
    <source>
        <dbReference type="PROSITE-ProRule" id="PRU01002"/>
    </source>
</evidence>
<dbReference type="Pfam" id="PF08879">
    <property type="entry name" value="WRC"/>
    <property type="match status" value="1"/>
</dbReference>
<dbReference type="Proteomes" id="UP000030645">
    <property type="component" value="Unassembled WGS sequence"/>
</dbReference>
<feature type="domain" description="JmjC" evidence="9">
    <location>
        <begin position="589"/>
        <end position="917"/>
    </location>
</feature>
<dbReference type="GO" id="GO:0008270">
    <property type="term" value="F:zinc ion binding"/>
    <property type="evidence" value="ECO:0007669"/>
    <property type="project" value="UniProtKB-KW"/>
</dbReference>
<evidence type="ECO:0000259" key="10">
    <source>
        <dbReference type="PROSITE" id="PS51667"/>
    </source>
</evidence>
<dbReference type="InterPro" id="IPR014977">
    <property type="entry name" value="WRC_dom"/>
</dbReference>
<proteinExistence type="inferred from homology"/>
<dbReference type="AlphaFoldDB" id="W9RP09"/>
<evidence type="ECO:0000256" key="5">
    <source>
        <dbReference type="PROSITE-ProRule" id="PRU00175"/>
    </source>
</evidence>
<keyword evidence="5" id="KW-0863">Zinc-finger</keyword>
<feature type="region of interest" description="Disordered" evidence="7">
    <location>
        <begin position="979"/>
        <end position="1007"/>
    </location>
</feature>
<dbReference type="GO" id="GO:0000118">
    <property type="term" value="C:histone deacetylase complex"/>
    <property type="evidence" value="ECO:0007669"/>
    <property type="project" value="TreeGrafter"/>
</dbReference>
<feature type="compositionally biased region" description="Low complexity" evidence="7">
    <location>
        <begin position="51"/>
        <end position="60"/>
    </location>
</feature>
<dbReference type="SMART" id="SM00558">
    <property type="entry name" value="JmjC"/>
    <property type="match status" value="1"/>
</dbReference>
<evidence type="ECO:0000256" key="1">
    <source>
        <dbReference type="ARBA" id="ARBA00004123"/>
    </source>
</evidence>
<dbReference type="PANTHER" id="PTHR12549">
    <property type="entry name" value="JMJC DOMAIN-CONTAINING HISTONE DEMETHYLATION PROTEIN"/>
    <property type="match status" value="1"/>
</dbReference>
<dbReference type="PROSITE" id="PS51184">
    <property type="entry name" value="JMJC"/>
    <property type="match status" value="1"/>
</dbReference>
<dbReference type="InterPro" id="IPR045109">
    <property type="entry name" value="LSDs-like"/>
</dbReference>
<feature type="region of interest" description="Disordered" evidence="7">
    <location>
        <begin position="36"/>
        <end position="127"/>
    </location>
</feature>
<evidence type="ECO:0000259" key="8">
    <source>
        <dbReference type="PROSITE" id="PS50089"/>
    </source>
</evidence>
<evidence type="ECO:0000256" key="2">
    <source>
        <dbReference type="ARBA" id="ARBA00006801"/>
    </source>
</evidence>
<evidence type="ECO:0000313" key="11">
    <source>
        <dbReference type="EMBL" id="EXB83893.1"/>
    </source>
</evidence>
<feature type="domain" description="RING-type" evidence="8">
    <location>
        <begin position="137"/>
        <end position="183"/>
    </location>
</feature>
<dbReference type="PROSITE" id="PS51667">
    <property type="entry name" value="WRC"/>
    <property type="match status" value="1"/>
</dbReference>
<evidence type="ECO:0000256" key="7">
    <source>
        <dbReference type="SAM" id="MobiDB-lite"/>
    </source>
</evidence>
<feature type="compositionally biased region" description="Basic and acidic residues" evidence="7">
    <location>
        <begin position="311"/>
        <end position="332"/>
    </location>
</feature>
<dbReference type="STRING" id="981085.W9RP09"/>
<name>W9RP09_9ROSA</name>
<keyword evidence="12" id="KW-1185">Reference proteome</keyword>
<evidence type="ECO:0000313" key="12">
    <source>
        <dbReference type="Proteomes" id="UP000030645"/>
    </source>
</evidence>
<feature type="region of interest" description="Disordered" evidence="7">
    <location>
        <begin position="303"/>
        <end position="343"/>
    </location>
</feature>
<keyword evidence="11" id="KW-0489">Methyltransferase</keyword>
<dbReference type="SUPFAM" id="SSF51197">
    <property type="entry name" value="Clavaminate synthase-like"/>
    <property type="match status" value="1"/>
</dbReference>
<protein>
    <submittedName>
        <fullName evidence="11">Lysine-specific demethylase 3A</fullName>
    </submittedName>
</protein>
<dbReference type="EMBL" id="KE344887">
    <property type="protein sequence ID" value="EXB83893.1"/>
    <property type="molecule type" value="Genomic_DNA"/>
</dbReference>
<gene>
    <name evidence="11" type="ORF">L484_023500</name>
</gene>
<dbReference type="InterPro" id="IPR001841">
    <property type="entry name" value="Znf_RING"/>
</dbReference>
<feature type="domain" description="WRC" evidence="10">
    <location>
        <begin position="3"/>
        <end position="50"/>
    </location>
</feature>
<organism evidence="11 12">
    <name type="scientific">Morus notabilis</name>
    <dbReference type="NCBI Taxonomy" id="981085"/>
    <lineage>
        <taxon>Eukaryota</taxon>
        <taxon>Viridiplantae</taxon>
        <taxon>Streptophyta</taxon>
        <taxon>Embryophyta</taxon>
        <taxon>Tracheophyta</taxon>
        <taxon>Spermatophyta</taxon>
        <taxon>Magnoliopsida</taxon>
        <taxon>eudicotyledons</taxon>
        <taxon>Gunneridae</taxon>
        <taxon>Pentapetalae</taxon>
        <taxon>rosids</taxon>
        <taxon>fabids</taxon>
        <taxon>Rosales</taxon>
        <taxon>Moraceae</taxon>
        <taxon>Moreae</taxon>
        <taxon>Morus</taxon>
    </lineage>
</organism>
<feature type="compositionally biased region" description="Basic and acidic residues" evidence="7">
    <location>
        <begin position="979"/>
        <end position="994"/>
    </location>
</feature>
<dbReference type="GO" id="GO:0003712">
    <property type="term" value="F:transcription coregulator activity"/>
    <property type="evidence" value="ECO:0007669"/>
    <property type="project" value="TreeGrafter"/>
</dbReference>
<dbReference type="GO" id="GO:0032454">
    <property type="term" value="F:histone H3K9 demethylase activity"/>
    <property type="evidence" value="ECO:0007669"/>
    <property type="project" value="InterPro"/>
</dbReference>
<comment type="subcellular location">
    <subcellularLocation>
        <location evidence="1">Nucleus</location>
    </subcellularLocation>
</comment>
<feature type="compositionally biased region" description="Basic and acidic residues" evidence="7">
    <location>
        <begin position="95"/>
        <end position="112"/>
    </location>
</feature>
<keyword evidence="4" id="KW-0539">Nucleus</keyword>
<dbReference type="GO" id="GO:0006357">
    <property type="term" value="P:regulation of transcription by RNA polymerase II"/>
    <property type="evidence" value="ECO:0007669"/>
    <property type="project" value="TreeGrafter"/>
</dbReference>